<dbReference type="EMBL" id="PQXO01000448">
    <property type="protein sequence ID" value="TGO84934.1"/>
    <property type="molecule type" value="Genomic_DNA"/>
</dbReference>
<dbReference type="Proteomes" id="UP000297280">
    <property type="component" value="Unassembled WGS sequence"/>
</dbReference>
<name>A0A4Z1KMV0_9HELO</name>
<evidence type="ECO:0000313" key="1">
    <source>
        <dbReference type="EMBL" id="TGO84934.1"/>
    </source>
</evidence>
<dbReference type="STRING" id="87229.A0A4Z1KMV0"/>
<dbReference type="AlphaFoldDB" id="A0A4Z1KMV0"/>
<accession>A0A4Z1KMV0</accession>
<reference evidence="1 2" key="1">
    <citation type="submission" date="2017-12" db="EMBL/GenBank/DDBJ databases">
        <title>Comparative genomics of Botrytis spp.</title>
        <authorList>
            <person name="Valero-Jimenez C.A."/>
            <person name="Tapia P."/>
            <person name="Veloso J."/>
            <person name="Silva-Moreno E."/>
            <person name="Staats M."/>
            <person name="Valdes J.H."/>
            <person name="Van Kan J.A.L."/>
        </authorList>
    </citation>
    <scope>NUCLEOTIDE SEQUENCE [LARGE SCALE GENOMIC DNA]</scope>
    <source>
        <strain evidence="1 2">MUCL3349</strain>
    </source>
</reference>
<sequence length="507" mass="59850">MCLRTMCHYTLCDQTPYSWIIQPCTPLGTCERILTKGFPLADFCPECYMVEDPTTTLPNQAAIQRFGTEYEFDRLHFEESNFPEKANAVLNRVRTFVNMNFEPDVRDNLDIFCSNERLNLDVFNRLWLLVFQLLLPHLWLTVRAGRAQKIPREHKIIILQLRQAILRDLGFNFVEAHCKERREEGKWRQAMGAHAPIIAEVCVNPPVDRCMICLESLNSGPCLKLKYNHTYHKDYLTLMVEFKGCAIYRDECRGPLPDISVKNEGPWPEWLEVFAPFQRPRVQEELLAQPPPTDREIRRLEAAFNRTHEDTARLYERVLRDQQKLSNARLEVESSEYNMQEAASNITELEWVVRNNRMAAGVGKGKEPIRESYTRLTQMLYMKRLEVMDHEFDHIKSIEEYNKLPSDSTQELNHRLYRQREWIGARNLYYTQKRKHTLGLALESVYYNILSFVGTYNLRTRREGEGEAEERLSQSEHLWRQSILARDDAKDRWDFALYHKSIFESNN</sequence>
<comment type="caution">
    <text evidence="1">The sequence shown here is derived from an EMBL/GenBank/DDBJ whole genome shotgun (WGS) entry which is preliminary data.</text>
</comment>
<dbReference type="OrthoDB" id="8062037at2759"/>
<keyword evidence="2" id="KW-1185">Reference proteome</keyword>
<organism evidence="1 2">
    <name type="scientific">Botrytis porri</name>
    <dbReference type="NCBI Taxonomy" id="87229"/>
    <lineage>
        <taxon>Eukaryota</taxon>
        <taxon>Fungi</taxon>
        <taxon>Dikarya</taxon>
        <taxon>Ascomycota</taxon>
        <taxon>Pezizomycotina</taxon>
        <taxon>Leotiomycetes</taxon>
        <taxon>Helotiales</taxon>
        <taxon>Sclerotiniaceae</taxon>
        <taxon>Botrytis</taxon>
    </lineage>
</organism>
<proteinExistence type="predicted"/>
<protein>
    <submittedName>
        <fullName evidence="1">Uncharacterized protein</fullName>
    </submittedName>
</protein>
<evidence type="ECO:0000313" key="2">
    <source>
        <dbReference type="Proteomes" id="UP000297280"/>
    </source>
</evidence>
<gene>
    <name evidence="1" type="ORF">BPOR_0449g00050</name>
</gene>